<evidence type="ECO:0000313" key="8">
    <source>
        <dbReference type="EMBL" id="REF98516.1"/>
    </source>
</evidence>
<gene>
    <name evidence="8" type="ORF">DFJ67_4534</name>
</gene>
<dbReference type="InterPro" id="IPR027417">
    <property type="entry name" value="P-loop_NTPase"/>
</dbReference>
<dbReference type="GO" id="GO:0005829">
    <property type="term" value="C:cytosol"/>
    <property type="evidence" value="ECO:0007669"/>
    <property type="project" value="TreeGrafter"/>
</dbReference>
<protein>
    <submittedName>
        <fullName evidence="8">DNA helicase IV</fullName>
    </submittedName>
</protein>
<accession>A0A3D9ZMA9</accession>
<keyword evidence="1 5" id="KW-0547">Nucleotide-binding</keyword>
<evidence type="ECO:0000256" key="5">
    <source>
        <dbReference type="PROSITE-ProRule" id="PRU00560"/>
    </source>
</evidence>
<evidence type="ECO:0000256" key="1">
    <source>
        <dbReference type="ARBA" id="ARBA00022741"/>
    </source>
</evidence>
<dbReference type="Gene3D" id="3.40.50.300">
    <property type="entry name" value="P-loop containing nucleotide triphosphate hydrolases"/>
    <property type="match status" value="3"/>
</dbReference>
<dbReference type="PROSITE" id="PS51198">
    <property type="entry name" value="UVRD_HELICASE_ATP_BIND"/>
    <property type="match status" value="1"/>
</dbReference>
<dbReference type="Proteomes" id="UP000256913">
    <property type="component" value="Unassembled WGS sequence"/>
</dbReference>
<organism evidence="8 9">
    <name type="scientific">Asanoa ferruginea</name>
    <dbReference type="NCBI Taxonomy" id="53367"/>
    <lineage>
        <taxon>Bacteria</taxon>
        <taxon>Bacillati</taxon>
        <taxon>Actinomycetota</taxon>
        <taxon>Actinomycetes</taxon>
        <taxon>Micromonosporales</taxon>
        <taxon>Micromonosporaceae</taxon>
        <taxon>Asanoa</taxon>
    </lineage>
</organism>
<dbReference type="InterPro" id="IPR000212">
    <property type="entry name" value="DNA_helicase_UvrD/REP"/>
</dbReference>
<evidence type="ECO:0000313" key="9">
    <source>
        <dbReference type="Proteomes" id="UP000256913"/>
    </source>
</evidence>
<dbReference type="GO" id="GO:0043138">
    <property type="term" value="F:3'-5' DNA helicase activity"/>
    <property type="evidence" value="ECO:0007669"/>
    <property type="project" value="TreeGrafter"/>
</dbReference>
<dbReference type="InterPro" id="IPR027785">
    <property type="entry name" value="UvrD-like_helicase_C"/>
</dbReference>
<dbReference type="PANTHER" id="PTHR11070">
    <property type="entry name" value="UVRD / RECB / PCRA DNA HELICASE FAMILY MEMBER"/>
    <property type="match status" value="1"/>
</dbReference>
<comment type="caution">
    <text evidence="8">The sequence shown here is derived from an EMBL/GenBank/DDBJ whole genome shotgun (WGS) entry which is preliminary data.</text>
</comment>
<evidence type="ECO:0000256" key="4">
    <source>
        <dbReference type="ARBA" id="ARBA00022840"/>
    </source>
</evidence>
<proteinExistence type="predicted"/>
<dbReference type="GO" id="GO:0016787">
    <property type="term" value="F:hydrolase activity"/>
    <property type="evidence" value="ECO:0007669"/>
    <property type="project" value="UniProtKB-UniRule"/>
</dbReference>
<dbReference type="RefSeq" id="WP_239097626.1">
    <property type="nucleotide sequence ID" value="NZ_BONB01000108.1"/>
</dbReference>
<feature type="region of interest" description="Disordered" evidence="6">
    <location>
        <begin position="26"/>
        <end position="45"/>
    </location>
</feature>
<evidence type="ECO:0000256" key="6">
    <source>
        <dbReference type="SAM" id="MobiDB-lite"/>
    </source>
</evidence>
<evidence type="ECO:0000256" key="3">
    <source>
        <dbReference type="ARBA" id="ARBA00022806"/>
    </source>
</evidence>
<evidence type="ECO:0000256" key="2">
    <source>
        <dbReference type="ARBA" id="ARBA00022801"/>
    </source>
</evidence>
<dbReference type="PANTHER" id="PTHR11070:SF45">
    <property type="entry name" value="DNA 3'-5' HELICASE"/>
    <property type="match status" value="1"/>
</dbReference>
<dbReference type="Pfam" id="PF13538">
    <property type="entry name" value="UvrD_C_2"/>
    <property type="match status" value="1"/>
</dbReference>
<feature type="binding site" evidence="5">
    <location>
        <begin position="196"/>
        <end position="203"/>
    </location>
    <ligand>
        <name>ATP</name>
        <dbReference type="ChEBI" id="CHEBI:30616"/>
    </ligand>
</feature>
<keyword evidence="2 5" id="KW-0378">Hydrolase</keyword>
<dbReference type="Pfam" id="PF00580">
    <property type="entry name" value="UvrD-helicase"/>
    <property type="match status" value="1"/>
</dbReference>
<name>A0A3D9ZMA9_9ACTN</name>
<keyword evidence="9" id="KW-1185">Reference proteome</keyword>
<dbReference type="GO" id="GO:0000725">
    <property type="term" value="P:recombinational repair"/>
    <property type="evidence" value="ECO:0007669"/>
    <property type="project" value="TreeGrafter"/>
</dbReference>
<dbReference type="InterPro" id="IPR014016">
    <property type="entry name" value="UvrD-like_ATP-bd"/>
</dbReference>
<feature type="domain" description="UvrD-like helicase ATP-binding" evidence="7">
    <location>
        <begin position="175"/>
        <end position="619"/>
    </location>
</feature>
<sequence length="761" mass="81326">MEAEQKYVSGLYDRLDEMRELAESRRSGALAATGGTPQARSQRESSVAMYSEQLAQLSAVESGLCFGRLDPETGAPLYIGRIGIFDEAGDYEPMLLDWRAPASRPFYLATAADPLGIRRRRHIRSKGRTVIALDDEVLDLSAAGSAAREGLAGEAALLAAVGANRTGRMRDIVETIQAEQDRIIRADLNGVLVVQGGPGTGKTAVALHRAAYLLYTHRRELSTRAVLVLGPNPTFLRYISHVLPSLAETGVLLWTLGDLFPGVTARGEEPESVAAIKGRATMVDVLTSAIADRQELPSEPITVYVEREPLTIDRDLVAVARERARRSGKAHNEAREVFELALVEGLVQQAAAIIGTDPFADDPLGGDDAPGDPLLMGAADLADIRTELAGDPGIRAALDQLWPPLTPQRLLRDLYASADRLAAARVGRDGTELLTLAEAAALARPTGTPWTPADAPLLDEAAEQLGELPEAEVAARTEADKVRRSELAYAEGALEIARGSASIDVEDEDDPELLLVTDLLDASRLADRQEDALRLSAAERAALDRKWAFGHVIVDEAQELSPMAWRVLMRRSPNRSMTVVGDIAQTGDPAGAASWSEVFAPYVSERWKLAELTVNYRTPAEVMSLAGEVLARIDPAATPPRSVRSTGEQPIQASLDQLGPVLATEAAVLGEGRLAVIGPAGGVARLAADVRAALPELAVAVGDEPDLESPVAVLSARQAKGLEFDTVVVTDPDGIEAESARGLNDLYVALTRATQRLIVLR</sequence>
<reference evidence="8 9" key="1">
    <citation type="submission" date="2018-08" db="EMBL/GenBank/DDBJ databases">
        <title>Sequencing the genomes of 1000 actinobacteria strains.</title>
        <authorList>
            <person name="Klenk H.-P."/>
        </authorList>
    </citation>
    <scope>NUCLEOTIDE SEQUENCE [LARGE SCALE GENOMIC DNA]</scope>
    <source>
        <strain evidence="8 9">DSM 44099</strain>
    </source>
</reference>
<dbReference type="AlphaFoldDB" id="A0A3D9ZMA9"/>
<evidence type="ECO:0000259" key="7">
    <source>
        <dbReference type="PROSITE" id="PS51198"/>
    </source>
</evidence>
<dbReference type="SUPFAM" id="SSF52540">
    <property type="entry name" value="P-loop containing nucleoside triphosphate hydrolases"/>
    <property type="match status" value="1"/>
</dbReference>
<keyword evidence="4 5" id="KW-0067">ATP-binding</keyword>
<dbReference type="EMBL" id="QUMQ01000001">
    <property type="protein sequence ID" value="REF98516.1"/>
    <property type="molecule type" value="Genomic_DNA"/>
</dbReference>
<keyword evidence="3 5" id="KW-0347">Helicase</keyword>
<dbReference type="GO" id="GO:0005524">
    <property type="term" value="F:ATP binding"/>
    <property type="evidence" value="ECO:0007669"/>
    <property type="project" value="UniProtKB-UniRule"/>
</dbReference>
<dbReference type="GO" id="GO:0003677">
    <property type="term" value="F:DNA binding"/>
    <property type="evidence" value="ECO:0007669"/>
    <property type="project" value="InterPro"/>
</dbReference>